<dbReference type="PANTHER" id="PTHR33091:SF55">
    <property type="entry name" value="SUBTILISIN-CHYMOTRYPSIN INHIBITOR WSCI"/>
    <property type="match status" value="1"/>
</dbReference>
<dbReference type="InterPro" id="IPR036354">
    <property type="entry name" value="Prot_inh_pot1_sf"/>
</dbReference>
<dbReference type="AlphaFoldDB" id="A0A2K2D8R5"/>
<comment type="similarity">
    <text evidence="1">Belongs to the protease inhibitor I13 (potato type I serine protease inhibitor) family.</text>
</comment>
<gene>
    <name evidence="4" type="ORF">BRADI_2g15329v3</name>
</gene>
<keyword evidence="6" id="KW-1185">Reference proteome</keyword>
<dbReference type="GO" id="GO:0009611">
    <property type="term" value="P:response to wounding"/>
    <property type="evidence" value="ECO:0007669"/>
    <property type="project" value="InterPro"/>
</dbReference>
<evidence type="ECO:0000256" key="1">
    <source>
        <dbReference type="ARBA" id="ARBA00008210"/>
    </source>
</evidence>
<reference evidence="4 5" key="1">
    <citation type="journal article" date="2010" name="Nature">
        <title>Genome sequencing and analysis of the model grass Brachypodium distachyon.</title>
        <authorList>
            <consortium name="International Brachypodium Initiative"/>
        </authorList>
    </citation>
    <scope>NUCLEOTIDE SEQUENCE [LARGE SCALE GENOMIC DNA]</scope>
    <source>
        <strain evidence="4 5">Bd21</strain>
    </source>
</reference>
<sequence>MAARYTYPIPRSFCRFNSLLRSGQIDQVHGQKRGGKSSARQISDTEMFKYRGCSWPEMVGMEVDEAERIIKQGKPDLYVSVVPEGQMMTMCYSCCRVQLVINKCNRVLQVPHVG</sequence>
<dbReference type="EnsemblPlants" id="PNT70657">
    <property type="protein sequence ID" value="PNT70657"/>
    <property type="gene ID" value="BRADI_2g15329v3"/>
</dbReference>
<dbReference type="Gene3D" id="3.30.10.10">
    <property type="entry name" value="Trypsin Inhibitor V, subunit A"/>
    <property type="match status" value="1"/>
</dbReference>
<evidence type="ECO:0000313" key="6">
    <source>
        <dbReference type="Proteomes" id="UP000008810"/>
    </source>
</evidence>
<reference evidence="5" key="3">
    <citation type="submission" date="2018-08" db="UniProtKB">
        <authorList>
            <consortium name="EnsemblPlants"/>
        </authorList>
    </citation>
    <scope>IDENTIFICATION</scope>
    <source>
        <strain evidence="5">cv. Bd21</strain>
    </source>
</reference>
<organism evidence="4">
    <name type="scientific">Brachypodium distachyon</name>
    <name type="common">Purple false brome</name>
    <name type="synonym">Trachynia distachya</name>
    <dbReference type="NCBI Taxonomy" id="15368"/>
    <lineage>
        <taxon>Eukaryota</taxon>
        <taxon>Viridiplantae</taxon>
        <taxon>Streptophyta</taxon>
        <taxon>Embryophyta</taxon>
        <taxon>Tracheophyta</taxon>
        <taxon>Spermatophyta</taxon>
        <taxon>Magnoliopsida</taxon>
        <taxon>Liliopsida</taxon>
        <taxon>Poales</taxon>
        <taxon>Poaceae</taxon>
        <taxon>BOP clade</taxon>
        <taxon>Pooideae</taxon>
        <taxon>Stipodae</taxon>
        <taxon>Brachypodieae</taxon>
        <taxon>Brachypodium</taxon>
    </lineage>
</organism>
<evidence type="ECO:0000256" key="2">
    <source>
        <dbReference type="ARBA" id="ARBA00022690"/>
    </source>
</evidence>
<proteinExistence type="inferred from homology"/>
<dbReference type="PRINTS" id="PR00292">
    <property type="entry name" value="POTATOINHBTR"/>
</dbReference>
<evidence type="ECO:0000256" key="3">
    <source>
        <dbReference type="ARBA" id="ARBA00022900"/>
    </source>
</evidence>
<dbReference type="InParanoid" id="A0A2K2D8R5"/>
<dbReference type="Gramene" id="PNT70657">
    <property type="protein sequence ID" value="PNT70657"/>
    <property type="gene ID" value="BRADI_2g15329v3"/>
</dbReference>
<dbReference type="InterPro" id="IPR000864">
    <property type="entry name" value="Prot_inh_pot1"/>
</dbReference>
<dbReference type="OrthoDB" id="10013825at2759"/>
<dbReference type="SUPFAM" id="SSF54654">
    <property type="entry name" value="CI-2 family of serine protease inhibitors"/>
    <property type="match status" value="1"/>
</dbReference>
<dbReference type="GO" id="GO:0004867">
    <property type="term" value="F:serine-type endopeptidase inhibitor activity"/>
    <property type="evidence" value="ECO:0007669"/>
    <property type="project" value="UniProtKB-KW"/>
</dbReference>
<keyword evidence="2" id="KW-0646">Protease inhibitor</keyword>
<evidence type="ECO:0000313" key="4">
    <source>
        <dbReference type="EMBL" id="PNT70657.1"/>
    </source>
</evidence>
<evidence type="ECO:0000313" key="5">
    <source>
        <dbReference type="EnsemblPlants" id="PNT70657"/>
    </source>
</evidence>
<keyword evidence="3" id="KW-0722">Serine protease inhibitor</keyword>
<dbReference type="Pfam" id="PF00280">
    <property type="entry name" value="potato_inhibit"/>
    <property type="match status" value="1"/>
</dbReference>
<dbReference type="EMBL" id="CM000881">
    <property type="protein sequence ID" value="PNT70657.1"/>
    <property type="molecule type" value="Genomic_DNA"/>
</dbReference>
<accession>A0A2K2D8R5</accession>
<reference evidence="4" key="2">
    <citation type="submission" date="2017-06" db="EMBL/GenBank/DDBJ databases">
        <title>WGS assembly of Brachypodium distachyon.</title>
        <authorList>
            <consortium name="The International Brachypodium Initiative"/>
            <person name="Lucas S."/>
            <person name="Harmon-Smith M."/>
            <person name="Lail K."/>
            <person name="Tice H."/>
            <person name="Grimwood J."/>
            <person name="Bruce D."/>
            <person name="Barry K."/>
            <person name="Shu S."/>
            <person name="Lindquist E."/>
            <person name="Wang M."/>
            <person name="Pitluck S."/>
            <person name="Vogel J.P."/>
            <person name="Garvin D.F."/>
            <person name="Mockler T.C."/>
            <person name="Schmutz J."/>
            <person name="Rokhsar D."/>
            <person name="Bevan M.W."/>
        </authorList>
    </citation>
    <scope>NUCLEOTIDE SEQUENCE</scope>
    <source>
        <strain evidence="4">Bd21</strain>
    </source>
</reference>
<name>A0A2K2D8R5_BRADI</name>
<protein>
    <submittedName>
        <fullName evidence="4 5">Uncharacterized protein</fullName>
    </submittedName>
</protein>
<dbReference type="Proteomes" id="UP000008810">
    <property type="component" value="Chromosome 2"/>
</dbReference>
<dbReference type="PANTHER" id="PTHR33091">
    <property type="entry name" value="PROTEIN, PUTATIVE, EXPRESSED-RELATED"/>
    <property type="match status" value="1"/>
</dbReference>